<accession>A0A6A4X1P0</accession>
<evidence type="ECO:0000256" key="1">
    <source>
        <dbReference type="ARBA" id="ARBA00004239"/>
    </source>
</evidence>
<dbReference type="SUPFAM" id="SSF52317">
    <property type="entry name" value="Class I glutamine amidotransferase-like"/>
    <property type="match status" value="1"/>
</dbReference>
<feature type="chain" id="PRO_5025453272" description="folate gamma-glutamyl hydrolase" evidence="11">
    <location>
        <begin position="17"/>
        <end position="494"/>
    </location>
</feature>
<evidence type="ECO:0000256" key="5">
    <source>
        <dbReference type="ARBA" id="ARBA00022525"/>
    </source>
</evidence>
<dbReference type="GO" id="GO:0034722">
    <property type="term" value="F:gamma-glutamyl-peptidase activity"/>
    <property type="evidence" value="ECO:0007669"/>
    <property type="project" value="UniProtKB-EC"/>
</dbReference>
<feature type="signal peptide" evidence="11">
    <location>
        <begin position="1"/>
        <end position="16"/>
    </location>
</feature>
<proteinExistence type="inferred from homology"/>
<comment type="subcellular location">
    <subcellularLocation>
        <location evidence="1">Secreted</location>
        <location evidence="1">Extracellular space</location>
    </subcellularLocation>
</comment>
<dbReference type="InterPro" id="IPR011697">
    <property type="entry name" value="Peptidase_C26"/>
</dbReference>
<evidence type="ECO:0000256" key="11">
    <source>
        <dbReference type="SAM" id="SignalP"/>
    </source>
</evidence>
<evidence type="ECO:0000313" key="14">
    <source>
        <dbReference type="Proteomes" id="UP000440578"/>
    </source>
</evidence>
<dbReference type="Proteomes" id="UP000440578">
    <property type="component" value="Unassembled WGS sequence"/>
</dbReference>
<dbReference type="InterPro" id="IPR024317">
    <property type="entry name" value="Dynein_heavy_chain_D4_dom"/>
</dbReference>
<dbReference type="InterPro" id="IPR026983">
    <property type="entry name" value="DHC"/>
</dbReference>
<reference evidence="13 14" key="1">
    <citation type="submission" date="2019-07" db="EMBL/GenBank/DDBJ databases">
        <title>Draft genome assembly of a fouling barnacle, Amphibalanus amphitrite (Darwin, 1854): The first reference genome for Thecostraca.</title>
        <authorList>
            <person name="Kim W."/>
        </authorList>
    </citation>
    <scope>NUCLEOTIDE SEQUENCE [LARGE SCALE GENOMIC DNA]</scope>
    <source>
        <strain evidence="13">SNU_AA5</strain>
        <tissue evidence="13">Soma without cirri and trophi</tissue>
    </source>
</reference>
<comment type="caution">
    <text evidence="10">Lacks conserved residue(s) required for the propagation of feature annotation.</text>
</comment>
<evidence type="ECO:0000259" key="12">
    <source>
        <dbReference type="Pfam" id="PF12780"/>
    </source>
</evidence>
<gene>
    <name evidence="13" type="primary">DNAH3_2</name>
    <name evidence="13" type="ORF">FJT64_020481</name>
</gene>
<dbReference type="EMBL" id="VIIS01000500">
    <property type="protein sequence ID" value="KAF0308272.1"/>
    <property type="molecule type" value="Genomic_DNA"/>
</dbReference>
<comment type="caution">
    <text evidence="13">The sequence shown here is derived from an EMBL/GenBank/DDBJ whole genome shotgun (WGS) entry which is preliminary data.</text>
</comment>
<dbReference type="Pfam" id="PF12780">
    <property type="entry name" value="AAA_8"/>
    <property type="match status" value="1"/>
</dbReference>
<dbReference type="InterPro" id="IPR015527">
    <property type="entry name" value="Pept_C26_g-glut_hydrolase"/>
</dbReference>
<keyword evidence="14" id="KW-1185">Reference proteome</keyword>
<evidence type="ECO:0000313" key="13">
    <source>
        <dbReference type="EMBL" id="KAF0308272.1"/>
    </source>
</evidence>
<dbReference type="Gene3D" id="3.40.50.880">
    <property type="match status" value="1"/>
</dbReference>
<dbReference type="GO" id="GO:0051959">
    <property type="term" value="F:dynein light intermediate chain binding"/>
    <property type="evidence" value="ECO:0007669"/>
    <property type="project" value="InterPro"/>
</dbReference>
<name>A0A6A4X1P0_AMPAM</name>
<dbReference type="Gene3D" id="1.10.287.2610">
    <property type="match status" value="1"/>
</dbReference>
<evidence type="ECO:0000256" key="6">
    <source>
        <dbReference type="ARBA" id="ARBA00022729"/>
    </source>
</evidence>
<dbReference type="EC" id="3.4.19.9" evidence="4"/>
<dbReference type="GO" id="GO:0045505">
    <property type="term" value="F:dynein intermediate chain binding"/>
    <property type="evidence" value="ECO:0007669"/>
    <property type="project" value="InterPro"/>
</dbReference>
<protein>
    <recommendedName>
        <fullName evidence="4">folate gamma-glutamyl hydrolase</fullName>
        <ecNumber evidence="4">3.4.19.9</ecNumber>
    </recommendedName>
</protein>
<evidence type="ECO:0000256" key="4">
    <source>
        <dbReference type="ARBA" id="ARBA00012886"/>
    </source>
</evidence>
<dbReference type="GO" id="GO:0005576">
    <property type="term" value="C:extracellular region"/>
    <property type="evidence" value="ECO:0007669"/>
    <property type="project" value="UniProtKB-SubCell"/>
</dbReference>
<dbReference type="GO" id="GO:0007018">
    <property type="term" value="P:microtubule-based movement"/>
    <property type="evidence" value="ECO:0007669"/>
    <property type="project" value="InterPro"/>
</dbReference>
<keyword evidence="8" id="KW-0315">Glutamine amidotransferase</keyword>
<dbReference type="Gene3D" id="3.40.50.300">
    <property type="entry name" value="P-loop containing nucleotide triphosphate hydrolases"/>
    <property type="match status" value="1"/>
</dbReference>
<dbReference type="OrthoDB" id="64220at2759"/>
<dbReference type="PANTHER" id="PTHR22878">
    <property type="entry name" value="DYNEIN HEAVY CHAIN 6, AXONEMAL-LIKE-RELATED"/>
    <property type="match status" value="1"/>
</dbReference>
<dbReference type="GO" id="GO:0030286">
    <property type="term" value="C:dynein complex"/>
    <property type="evidence" value="ECO:0007669"/>
    <property type="project" value="InterPro"/>
</dbReference>
<dbReference type="PANTHER" id="PTHR22878:SF71">
    <property type="entry name" value="DYNEIN, AXONEMAL, HEAVY CHAIN 3"/>
    <property type="match status" value="1"/>
</dbReference>
<evidence type="ECO:0000256" key="10">
    <source>
        <dbReference type="PROSITE-ProRule" id="PRU00607"/>
    </source>
</evidence>
<dbReference type="SUPFAM" id="SSF52540">
    <property type="entry name" value="P-loop containing nucleoside triphosphate hydrolases"/>
    <property type="match status" value="1"/>
</dbReference>
<keyword evidence="7" id="KW-0378">Hydrolase</keyword>
<feature type="active site" description="Nucleophile" evidence="9">
    <location>
        <position position="122"/>
    </location>
</feature>
<dbReference type="PROSITE" id="PS51275">
    <property type="entry name" value="PEPTIDASE_C26_GGH"/>
    <property type="match status" value="1"/>
</dbReference>
<dbReference type="AlphaFoldDB" id="A0A6A4X1P0"/>
<evidence type="ECO:0000256" key="3">
    <source>
        <dbReference type="ARBA" id="ARBA00011083"/>
    </source>
</evidence>
<evidence type="ECO:0000256" key="8">
    <source>
        <dbReference type="ARBA" id="ARBA00022962"/>
    </source>
</evidence>
<dbReference type="InterPro" id="IPR029062">
    <property type="entry name" value="Class_I_gatase-like"/>
</dbReference>
<evidence type="ECO:0000256" key="7">
    <source>
        <dbReference type="ARBA" id="ARBA00022801"/>
    </source>
</evidence>
<comment type="similarity">
    <text evidence="2">Belongs to the dynein heavy chain family.</text>
</comment>
<keyword evidence="6 11" id="KW-0732">Signal</keyword>
<keyword evidence="5" id="KW-0964">Secreted</keyword>
<comment type="similarity">
    <text evidence="3">Belongs to the peptidase C26 family.</text>
</comment>
<sequence>MLSALVLLSLGSLVAGHDRPIIGILAQETTRDIDGFFPELNYTSYVQASYVQFVEAAGARAAPVFIHRSQQYYEDMFRQLNGLLLPGGNSLLGSSGFGSAARAFWELAHDHPEVYFPMWGTCLGHEELAYLAAILEHRDLPIYGTQFHPEKAAFEWSTLERVDQISHAPSAVSASQFLGEFLVSEARRSENVFEITKGYGMTEWREDLKLILRRTGAEGKASRLPVRRQSGQIGGEGVQVKDEAMVEDLNMILNLGDVPNLYAADEKAEILEKMQGIAKDMGRKVDSAPLALYNFFIELVRANLHVVIAMSPIGDAFRNRLRMFPSLINCCTIDWFTAWPEDALERVAHHFLRDVPDMEDQLRLGCVFVCQHFHESVRLMSQRYLAELGRHNYVTPTSYLELIMAFKALLQKKRDEILTLRQRYVTGLEKLEFAASQVSVMQDELTSLQPQLIETSAQTEKLMIKIEQDTMEVEAKKEVSRRGTSLLRFSDHPR</sequence>
<feature type="domain" description="Dynein heavy chain AAA module D4" evidence="12">
    <location>
        <begin position="193"/>
        <end position="409"/>
    </location>
</feature>
<evidence type="ECO:0000256" key="9">
    <source>
        <dbReference type="PIRSR" id="PIRSR615527-1"/>
    </source>
</evidence>
<organism evidence="13 14">
    <name type="scientific">Amphibalanus amphitrite</name>
    <name type="common">Striped barnacle</name>
    <name type="synonym">Balanus amphitrite</name>
    <dbReference type="NCBI Taxonomy" id="1232801"/>
    <lineage>
        <taxon>Eukaryota</taxon>
        <taxon>Metazoa</taxon>
        <taxon>Ecdysozoa</taxon>
        <taxon>Arthropoda</taxon>
        <taxon>Crustacea</taxon>
        <taxon>Multicrustacea</taxon>
        <taxon>Cirripedia</taxon>
        <taxon>Thoracica</taxon>
        <taxon>Thoracicalcarea</taxon>
        <taxon>Balanomorpha</taxon>
        <taxon>Balanoidea</taxon>
        <taxon>Balanidae</taxon>
        <taxon>Amphibalaninae</taxon>
        <taxon>Amphibalanus</taxon>
    </lineage>
</organism>
<evidence type="ECO:0000256" key="2">
    <source>
        <dbReference type="ARBA" id="ARBA00008887"/>
    </source>
</evidence>
<dbReference type="InterPro" id="IPR027417">
    <property type="entry name" value="P-loop_NTPase"/>
</dbReference>
<dbReference type="Pfam" id="PF07722">
    <property type="entry name" value="Peptidase_C26"/>
    <property type="match status" value="1"/>
</dbReference>